<gene>
    <name evidence="8" type="ORF">ACFSKU_17870</name>
</gene>
<feature type="domain" description="Response regulatory" evidence="7">
    <location>
        <begin position="6"/>
        <end position="122"/>
    </location>
</feature>
<keyword evidence="1 5" id="KW-0597">Phosphoprotein</keyword>
<keyword evidence="9" id="KW-1185">Reference proteome</keyword>
<keyword evidence="2" id="KW-0805">Transcription regulation</keyword>
<dbReference type="SUPFAM" id="SSF46894">
    <property type="entry name" value="C-terminal effector domain of the bipartite response regulators"/>
    <property type="match status" value="1"/>
</dbReference>
<dbReference type="PROSITE" id="PS50043">
    <property type="entry name" value="HTH_LUXR_2"/>
    <property type="match status" value="1"/>
</dbReference>
<dbReference type="PROSITE" id="PS50110">
    <property type="entry name" value="RESPONSE_REGULATORY"/>
    <property type="match status" value="1"/>
</dbReference>
<evidence type="ECO:0000256" key="5">
    <source>
        <dbReference type="PROSITE-ProRule" id="PRU00169"/>
    </source>
</evidence>
<evidence type="ECO:0000256" key="1">
    <source>
        <dbReference type="ARBA" id="ARBA00022553"/>
    </source>
</evidence>
<dbReference type="InterPro" id="IPR000792">
    <property type="entry name" value="Tscrpt_reg_LuxR_C"/>
</dbReference>
<evidence type="ECO:0000313" key="9">
    <source>
        <dbReference type="Proteomes" id="UP001597369"/>
    </source>
</evidence>
<protein>
    <submittedName>
        <fullName evidence="8">Response regulator</fullName>
    </submittedName>
</protein>
<dbReference type="PANTHER" id="PTHR43214">
    <property type="entry name" value="TWO-COMPONENT RESPONSE REGULATOR"/>
    <property type="match status" value="1"/>
</dbReference>
<dbReference type="SMART" id="SM00421">
    <property type="entry name" value="HTH_LUXR"/>
    <property type="match status" value="1"/>
</dbReference>
<dbReference type="RefSeq" id="WP_229959232.1">
    <property type="nucleotide sequence ID" value="NZ_JAJJWI010000004.1"/>
</dbReference>
<dbReference type="Pfam" id="PF00072">
    <property type="entry name" value="Response_reg"/>
    <property type="match status" value="1"/>
</dbReference>
<evidence type="ECO:0000313" key="8">
    <source>
        <dbReference type="EMBL" id="MFD2068763.1"/>
    </source>
</evidence>
<dbReference type="CDD" id="cd06170">
    <property type="entry name" value="LuxR_C_like"/>
    <property type="match status" value="1"/>
</dbReference>
<dbReference type="SMART" id="SM00448">
    <property type="entry name" value="REC"/>
    <property type="match status" value="1"/>
</dbReference>
<dbReference type="InterPro" id="IPR058245">
    <property type="entry name" value="NreC/VraR/RcsB-like_REC"/>
</dbReference>
<evidence type="ECO:0000256" key="3">
    <source>
        <dbReference type="ARBA" id="ARBA00023125"/>
    </source>
</evidence>
<comment type="caution">
    <text evidence="8">The sequence shown here is derived from an EMBL/GenBank/DDBJ whole genome shotgun (WGS) entry which is preliminary data.</text>
</comment>
<accession>A0ABW4X195</accession>
<evidence type="ECO:0000256" key="2">
    <source>
        <dbReference type="ARBA" id="ARBA00023015"/>
    </source>
</evidence>
<name>A0ABW4X195_9BACT</name>
<dbReference type="PANTHER" id="PTHR43214:SF24">
    <property type="entry name" value="TRANSCRIPTIONAL REGULATORY PROTEIN NARL-RELATED"/>
    <property type="match status" value="1"/>
</dbReference>
<dbReference type="Pfam" id="PF00196">
    <property type="entry name" value="GerE"/>
    <property type="match status" value="1"/>
</dbReference>
<keyword evidence="3" id="KW-0238">DNA-binding</keyword>
<dbReference type="Gene3D" id="3.40.50.2300">
    <property type="match status" value="1"/>
</dbReference>
<dbReference type="PROSITE" id="PS00622">
    <property type="entry name" value="HTH_LUXR_1"/>
    <property type="match status" value="1"/>
</dbReference>
<proteinExistence type="predicted"/>
<evidence type="ECO:0000259" key="6">
    <source>
        <dbReference type="PROSITE" id="PS50043"/>
    </source>
</evidence>
<dbReference type="EMBL" id="JBHUHV010000054">
    <property type="protein sequence ID" value="MFD2068763.1"/>
    <property type="molecule type" value="Genomic_DNA"/>
</dbReference>
<evidence type="ECO:0000256" key="4">
    <source>
        <dbReference type="ARBA" id="ARBA00023163"/>
    </source>
</evidence>
<dbReference type="InterPro" id="IPR016032">
    <property type="entry name" value="Sig_transdc_resp-reg_C-effctor"/>
</dbReference>
<dbReference type="SUPFAM" id="SSF52172">
    <property type="entry name" value="CheY-like"/>
    <property type="match status" value="1"/>
</dbReference>
<dbReference type="InterPro" id="IPR011006">
    <property type="entry name" value="CheY-like_superfamily"/>
</dbReference>
<dbReference type="Proteomes" id="UP001597369">
    <property type="component" value="Unassembled WGS sequence"/>
</dbReference>
<evidence type="ECO:0000259" key="7">
    <source>
        <dbReference type="PROSITE" id="PS50110"/>
    </source>
</evidence>
<dbReference type="PRINTS" id="PR00038">
    <property type="entry name" value="HTHLUXR"/>
</dbReference>
<feature type="modified residue" description="4-aspartylphosphate" evidence="5">
    <location>
        <position position="57"/>
    </location>
</feature>
<feature type="domain" description="HTH luxR-type" evidence="6">
    <location>
        <begin position="146"/>
        <end position="211"/>
    </location>
</feature>
<dbReference type="CDD" id="cd17535">
    <property type="entry name" value="REC_NarL-like"/>
    <property type="match status" value="1"/>
</dbReference>
<sequence length="212" mass="23349">MGQKIRIGVVEDSQVFVKSLELYFSMSDSVEMAFATDELEAIPELCKKHKPDVILMDVNLGYFTGIEGLKLVLQTSPHIKVLMLTAISDDKNLFDAIAHGASGYLLKGIPASDVESSIIETYKGGAPMTPIVASRILQVFRQNNLSQRPHEDLTHRENDILKALVKGLSYKQVATELNISLGTVRTHIEHIYAKLGVNSKAEAVAKFLQGLK</sequence>
<dbReference type="InterPro" id="IPR039420">
    <property type="entry name" value="WalR-like"/>
</dbReference>
<dbReference type="InterPro" id="IPR001789">
    <property type="entry name" value="Sig_transdc_resp-reg_receiver"/>
</dbReference>
<reference evidence="9" key="1">
    <citation type="journal article" date="2019" name="Int. J. Syst. Evol. Microbiol.">
        <title>The Global Catalogue of Microorganisms (GCM) 10K type strain sequencing project: providing services to taxonomists for standard genome sequencing and annotation.</title>
        <authorList>
            <consortium name="The Broad Institute Genomics Platform"/>
            <consortium name="The Broad Institute Genome Sequencing Center for Infectious Disease"/>
            <person name="Wu L."/>
            <person name="Ma J."/>
        </authorList>
    </citation>
    <scope>NUCLEOTIDE SEQUENCE [LARGE SCALE GENOMIC DNA]</scope>
    <source>
        <strain evidence="9">JCM 16545</strain>
    </source>
</reference>
<organism evidence="8 9">
    <name type="scientific">Pontibacter silvestris</name>
    <dbReference type="NCBI Taxonomy" id="2305183"/>
    <lineage>
        <taxon>Bacteria</taxon>
        <taxon>Pseudomonadati</taxon>
        <taxon>Bacteroidota</taxon>
        <taxon>Cytophagia</taxon>
        <taxon>Cytophagales</taxon>
        <taxon>Hymenobacteraceae</taxon>
        <taxon>Pontibacter</taxon>
    </lineage>
</organism>
<keyword evidence="4" id="KW-0804">Transcription</keyword>